<name>D3RW71_ALLVD</name>
<evidence type="ECO:0000259" key="7">
    <source>
        <dbReference type="PROSITE" id="PS51900"/>
    </source>
</evidence>
<evidence type="ECO:0000313" key="8">
    <source>
        <dbReference type="EMBL" id="ADC64083.1"/>
    </source>
</evidence>
<keyword evidence="4" id="KW-0233">DNA recombination</keyword>
<dbReference type="Pfam" id="PF00589">
    <property type="entry name" value="Phage_integrase"/>
    <property type="match status" value="1"/>
</dbReference>
<dbReference type="InterPro" id="IPR013762">
    <property type="entry name" value="Integrase-like_cat_sf"/>
</dbReference>
<evidence type="ECO:0000256" key="5">
    <source>
        <dbReference type="PROSITE-ProRule" id="PRU01248"/>
    </source>
</evidence>
<accession>D3RW71</accession>
<dbReference type="Pfam" id="PF02899">
    <property type="entry name" value="Phage_int_SAM_1"/>
    <property type="match status" value="1"/>
</dbReference>
<dbReference type="Gene3D" id="1.10.150.130">
    <property type="match status" value="1"/>
</dbReference>
<dbReference type="KEGG" id="alv:Alvin_3186"/>
<dbReference type="GO" id="GO:0006310">
    <property type="term" value="P:DNA recombination"/>
    <property type="evidence" value="ECO:0007669"/>
    <property type="project" value="UniProtKB-KW"/>
</dbReference>
<dbReference type="Proteomes" id="UP000001441">
    <property type="component" value="Plasmid pALVIN01"/>
</dbReference>
<evidence type="ECO:0000256" key="1">
    <source>
        <dbReference type="ARBA" id="ARBA00008857"/>
    </source>
</evidence>
<dbReference type="PROSITE" id="PS51898">
    <property type="entry name" value="TYR_RECOMBINASE"/>
    <property type="match status" value="1"/>
</dbReference>
<geneLocation type="plasmid" evidence="8 9">
    <name>pALVIN01</name>
</geneLocation>
<dbReference type="InterPro" id="IPR011010">
    <property type="entry name" value="DNA_brk_join_enz"/>
</dbReference>
<comment type="similarity">
    <text evidence="1">Belongs to the 'phage' integrase family.</text>
</comment>
<feature type="domain" description="Tyr recombinase" evidence="6">
    <location>
        <begin position="111"/>
        <end position="306"/>
    </location>
</feature>
<gene>
    <name evidence="8" type="ordered locus">Alvin_3186</name>
</gene>
<dbReference type="PROSITE" id="PS51900">
    <property type="entry name" value="CB"/>
    <property type="match status" value="1"/>
</dbReference>
<dbReference type="InterPro" id="IPR044068">
    <property type="entry name" value="CB"/>
</dbReference>
<dbReference type="EMBL" id="CP001897">
    <property type="protein sequence ID" value="ADC64083.1"/>
    <property type="molecule type" value="Genomic_DNA"/>
</dbReference>
<organism evidence="8 9">
    <name type="scientific">Allochromatium vinosum (strain ATCC 17899 / DSM 180 / NBRC 103801 / NCIMB 10441 / D)</name>
    <name type="common">Chromatium vinosum</name>
    <dbReference type="NCBI Taxonomy" id="572477"/>
    <lineage>
        <taxon>Bacteria</taxon>
        <taxon>Pseudomonadati</taxon>
        <taxon>Pseudomonadota</taxon>
        <taxon>Gammaproteobacteria</taxon>
        <taxon>Chromatiales</taxon>
        <taxon>Chromatiaceae</taxon>
        <taxon>Allochromatium</taxon>
    </lineage>
</organism>
<dbReference type="OrthoDB" id="9801717at2"/>
<dbReference type="PANTHER" id="PTHR30349:SF41">
    <property type="entry name" value="INTEGRASE_RECOMBINASE PROTEIN MJ0367-RELATED"/>
    <property type="match status" value="1"/>
</dbReference>
<evidence type="ECO:0000313" key="9">
    <source>
        <dbReference type="Proteomes" id="UP000001441"/>
    </source>
</evidence>
<dbReference type="GO" id="GO:0015074">
    <property type="term" value="P:DNA integration"/>
    <property type="evidence" value="ECO:0007669"/>
    <property type="project" value="UniProtKB-KW"/>
</dbReference>
<keyword evidence="3 5" id="KW-0238">DNA-binding</keyword>
<evidence type="ECO:0000256" key="4">
    <source>
        <dbReference type="ARBA" id="ARBA00023172"/>
    </source>
</evidence>
<dbReference type="Gene3D" id="1.10.443.10">
    <property type="entry name" value="Intergrase catalytic core"/>
    <property type="match status" value="1"/>
</dbReference>
<evidence type="ECO:0000259" key="6">
    <source>
        <dbReference type="PROSITE" id="PS51898"/>
    </source>
</evidence>
<dbReference type="AlphaFoldDB" id="D3RW71"/>
<keyword evidence="2" id="KW-0229">DNA integration</keyword>
<reference evidence="8 9" key="1">
    <citation type="journal article" date="2011" name="Stand. Genomic Sci.">
        <title>Complete genome sequence of Allochromatium vinosum DSM 180(T).</title>
        <authorList>
            <person name="Weissgerber T."/>
            <person name="Zigann R."/>
            <person name="Bruce D."/>
            <person name="Chang Y.J."/>
            <person name="Detter J.C."/>
            <person name="Han C."/>
            <person name="Hauser L."/>
            <person name="Jeffries C.D."/>
            <person name="Land M."/>
            <person name="Munk A.C."/>
            <person name="Tapia R."/>
            <person name="Dahl C."/>
        </authorList>
    </citation>
    <scope>NUCLEOTIDE SEQUENCE [LARGE SCALE GENOMIC DNA]</scope>
    <source>
        <strain evidence="9">ATCC 17899 / DSM 180 / NBRC 103801 / NCIMB 10441 / D</strain>
        <plasmid evidence="9">Plasmid pALVIN01</plasmid>
    </source>
</reference>
<evidence type="ECO:0000256" key="2">
    <source>
        <dbReference type="ARBA" id="ARBA00022908"/>
    </source>
</evidence>
<feature type="domain" description="Core-binding (CB)" evidence="7">
    <location>
        <begin position="4"/>
        <end position="90"/>
    </location>
</feature>
<keyword evidence="9" id="KW-1185">Reference proteome</keyword>
<protein>
    <submittedName>
        <fullName evidence="8">Integrase family protein</fullName>
    </submittedName>
</protein>
<dbReference type="InterPro" id="IPR004107">
    <property type="entry name" value="Integrase_SAM-like_N"/>
</dbReference>
<dbReference type="InterPro" id="IPR050090">
    <property type="entry name" value="Tyrosine_recombinase_XerCD"/>
</dbReference>
<dbReference type="HOGENOM" id="CLU_027562_9_6_6"/>
<dbReference type="InterPro" id="IPR002104">
    <property type="entry name" value="Integrase_catalytic"/>
</dbReference>
<dbReference type="SUPFAM" id="SSF56349">
    <property type="entry name" value="DNA breaking-rejoining enzymes"/>
    <property type="match status" value="1"/>
</dbReference>
<sequence>MIDKTFWDVRKDFMSHLRYTRGCAESTCYGYHSDLGIWGRWLDESEHDWRECSHIEVEQWINVQTRERKVKPHIISRRVSALSTFYKWALKSKLVETDPVYLAEKPKTPQRIPIWLERDEQDRLKEALRDISDLPENIFGNTPETIMLIRQRYQVLFDLLQNSGLRISEALALRVRDVRVTGQIARSVRVIGKGNKERMVPLPVAFGEELAAWISDLPSDEFIFAKESGGDPPKPRTVRDYLSKIIKKAGLDKKITPHKLRHTYATRLLESGAELIDIQALLGHANLATTQMYTHVSDDRMASVVAKL</sequence>
<dbReference type="PANTHER" id="PTHR30349">
    <property type="entry name" value="PHAGE INTEGRASE-RELATED"/>
    <property type="match status" value="1"/>
</dbReference>
<dbReference type="InterPro" id="IPR010998">
    <property type="entry name" value="Integrase_recombinase_N"/>
</dbReference>
<dbReference type="GO" id="GO:0003677">
    <property type="term" value="F:DNA binding"/>
    <property type="evidence" value="ECO:0007669"/>
    <property type="project" value="UniProtKB-UniRule"/>
</dbReference>
<dbReference type="RefSeq" id="WP_012972347.1">
    <property type="nucleotide sequence ID" value="NC_013852.1"/>
</dbReference>
<proteinExistence type="inferred from homology"/>
<evidence type="ECO:0000256" key="3">
    <source>
        <dbReference type="ARBA" id="ARBA00023125"/>
    </source>
</evidence>
<keyword evidence="8" id="KW-0614">Plasmid</keyword>